<evidence type="ECO:0000256" key="3">
    <source>
        <dbReference type="ARBA" id="ARBA00010600"/>
    </source>
</evidence>
<evidence type="ECO:0000256" key="11">
    <source>
        <dbReference type="ARBA" id="ARBA00023136"/>
    </source>
</evidence>
<dbReference type="GO" id="GO:0005789">
    <property type="term" value="C:endoplasmic reticulum membrane"/>
    <property type="evidence" value="ECO:0007669"/>
    <property type="project" value="UniProtKB-SubCell"/>
</dbReference>
<dbReference type="GO" id="GO:0006488">
    <property type="term" value="P:dolichol-linked oligosaccharide biosynthetic process"/>
    <property type="evidence" value="ECO:0007669"/>
    <property type="project" value="UniProtKB-UniRule"/>
</dbReference>
<dbReference type="InterPro" id="IPR016900">
    <property type="entry name" value="Alg10"/>
</dbReference>
<protein>
    <recommendedName>
        <fullName evidence="5 14">Dol-P-Glc:Glc(2)Man(9)GlcNAc(2)-PP-Dol alpha-1,2-glucosyltransferase</fullName>
        <ecNumber evidence="4 14">2.4.1.256</ecNumber>
    </recommendedName>
</protein>
<accession>A0AAW1VDH4</accession>
<dbReference type="PANTHER" id="PTHR12989:SF10">
    <property type="entry name" value="DOL-P-GLC:GLC(2)MAN(9)GLCNAC(2)-PP-DOL ALPHA-1,2-GLUCOSYLTRANSFERASE-RELATED"/>
    <property type="match status" value="1"/>
</dbReference>
<comment type="function">
    <text evidence="12">Dol-P-Glc:Glc(2)Man(9)GlcNAc(2)-PP-Dol alpha-1,2-glucosyltransferase that operates in the biosynthetic pathway of dolichol-linked oligosaccharides, the glycan precursors employed in protein asparagine (N)-glycosylation. The assembly of dolichol-linked oligosaccharides begins on the cytosolic side of the endoplasmic reticulum membrane and finishes in its lumen. The sequential addition of sugars to dolichol pyrophosphate produces dolichol-linked oligosaccharides containing fourteen sugars, including two GlcNAcs, nine mannoses and three glucoses. Once assembled, the oligosaccharide is transferred from the lipid to nascent proteins by oligosaccharyltransferases. In the lumen of the endoplasmic reticulum, adds the third and last glucose residue from dolichyl phosphate glucose (Dol-P-Glc) onto the lipid-linked oligosaccharide intermediate Glc(2)Man(9)GlcNAc(2)-PP-Dol to produce Glc(3)Man(9)GlcNAc(2)-PP-Dol.</text>
</comment>
<reference evidence="15 16" key="1">
    <citation type="submission" date="2023-03" db="EMBL/GenBank/DDBJ databases">
        <title>Genome insight into feeding habits of ladybird beetles.</title>
        <authorList>
            <person name="Li H.-S."/>
            <person name="Huang Y.-H."/>
            <person name="Pang H."/>
        </authorList>
    </citation>
    <scope>NUCLEOTIDE SEQUENCE [LARGE SCALE GENOMIC DNA]</scope>
    <source>
        <strain evidence="15">SYSU_2023b</strain>
        <tissue evidence="15">Whole body</tissue>
    </source>
</reference>
<evidence type="ECO:0000256" key="10">
    <source>
        <dbReference type="ARBA" id="ARBA00022989"/>
    </source>
</evidence>
<evidence type="ECO:0000256" key="6">
    <source>
        <dbReference type="ARBA" id="ARBA00022676"/>
    </source>
</evidence>
<name>A0AAW1VDH4_9CUCU</name>
<feature type="transmembrane region" description="Helical" evidence="14">
    <location>
        <begin position="308"/>
        <end position="332"/>
    </location>
</feature>
<evidence type="ECO:0000313" key="15">
    <source>
        <dbReference type="EMBL" id="KAK9890024.1"/>
    </source>
</evidence>
<dbReference type="Proteomes" id="UP001431783">
    <property type="component" value="Unassembled WGS sequence"/>
</dbReference>
<feature type="transmembrane region" description="Helical" evidence="14">
    <location>
        <begin position="159"/>
        <end position="185"/>
    </location>
</feature>
<feature type="transmembrane region" description="Helical" evidence="14">
    <location>
        <begin position="276"/>
        <end position="296"/>
    </location>
</feature>
<dbReference type="AlphaFoldDB" id="A0AAW1VDH4"/>
<evidence type="ECO:0000256" key="8">
    <source>
        <dbReference type="ARBA" id="ARBA00022692"/>
    </source>
</evidence>
<proteinExistence type="inferred from homology"/>
<dbReference type="EC" id="2.4.1.256" evidence="4 14"/>
<evidence type="ECO:0000256" key="1">
    <source>
        <dbReference type="ARBA" id="ARBA00004477"/>
    </source>
</evidence>
<feature type="transmembrane region" description="Helical" evidence="14">
    <location>
        <begin position="352"/>
        <end position="368"/>
    </location>
</feature>
<keyword evidence="7" id="KW-0808">Transferase</keyword>
<dbReference type="EMBL" id="JARQZJ010000124">
    <property type="protein sequence ID" value="KAK9890024.1"/>
    <property type="molecule type" value="Genomic_DNA"/>
</dbReference>
<comment type="catalytic activity">
    <reaction evidence="13">
        <text>an alpha-D-Glc-(1-&gt;3)-alpha-D-Glc-(1-&gt;3)-alpha-D-Man-(1-&gt;2)-alpha-D-Man-(1-&gt;2)-alpha-D-Man-(1-&gt;3)-[alpha-D-Man-(1-&gt;2)-alpha-D-Man-(1-&gt;3)-[alpha-D-Man-(1-&gt;2)-alpha-D-Man-(1-&gt;6)]-alpha-D-Man-(1-&gt;6)]-beta-D-Man-(1-&gt;4)-beta-D-GlcNAc-(1-&gt;4)-alpha-D-GlcNAc-diphospho-di-trans,poly-cis-dolichol + a di-trans,poly-cis-dolichyl beta-D-glucosyl phosphate = a alpha-D-Glc-(1-&gt;2)-alpha-D-Glc-(1-&gt;3)-alpha-D-Glc-(1-&gt;3)-alpha-D-Man-(1-&gt;2)-alpha-D-Man-(1-&gt;2)-alpha-D-Man-(1-&gt;3)-[alpha-D-Man-(1-&gt;2)-alpha-D-Man-(1-&gt;3)-[alpha-D-Man-(1-&gt;2)-alpha-D-Man-(1-&gt;6)]-alpha-D-Man-(1-&gt;6)]-beta-D-Man-(1-&gt;4)-beta-D-GlcNAc-(1-&gt;4)-alpha-D-GlcNAc-diphospho-di-trans,poly-cis-dolichol + a di-trans,poly-cis-dolichyl phosphate + H(+)</text>
        <dbReference type="Rhea" id="RHEA:29543"/>
        <dbReference type="Rhea" id="RHEA-COMP:19498"/>
        <dbReference type="Rhea" id="RHEA-COMP:19502"/>
        <dbReference type="Rhea" id="RHEA-COMP:19512"/>
        <dbReference type="Rhea" id="RHEA-COMP:19522"/>
        <dbReference type="ChEBI" id="CHEBI:15378"/>
        <dbReference type="ChEBI" id="CHEBI:57525"/>
        <dbReference type="ChEBI" id="CHEBI:57683"/>
        <dbReference type="ChEBI" id="CHEBI:132522"/>
        <dbReference type="ChEBI" id="CHEBI:132523"/>
        <dbReference type="EC" id="2.4.1.256"/>
    </reaction>
    <physiologicalReaction direction="left-to-right" evidence="13">
        <dbReference type="Rhea" id="RHEA:29544"/>
    </physiologicalReaction>
</comment>
<keyword evidence="8 14" id="KW-0812">Transmembrane</keyword>
<evidence type="ECO:0000256" key="12">
    <source>
        <dbReference type="ARBA" id="ARBA00044727"/>
    </source>
</evidence>
<keyword evidence="16" id="KW-1185">Reference proteome</keyword>
<gene>
    <name evidence="15" type="ORF">WA026_008831</name>
</gene>
<evidence type="ECO:0000256" key="7">
    <source>
        <dbReference type="ARBA" id="ARBA00022679"/>
    </source>
</evidence>
<feature type="transmembrane region" description="Helical" evidence="14">
    <location>
        <begin position="6"/>
        <end position="28"/>
    </location>
</feature>
<keyword evidence="6 14" id="KW-0328">Glycosyltransferase</keyword>
<evidence type="ECO:0000256" key="14">
    <source>
        <dbReference type="PIRNR" id="PIRNR028810"/>
    </source>
</evidence>
<keyword evidence="9" id="KW-0256">Endoplasmic reticulum</keyword>
<comment type="caution">
    <text evidence="15">The sequence shown here is derived from an EMBL/GenBank/DDBJ whole genome shotgun (WGS) entry which is preliminary data.</text>
</comment>
<dbReference type="PIRSF" id="PIRSF028810">
    <property type="entry name" value="Alpha1_2_glucosyltferase_Alg10"/>
    <property type="match status" value="1"/>
</dbReference>
<feature type="transmembrane region" description="Helical" evidence="14">
    <location>
        <begin position="380"/>
        <end position="398"/>
    </location>
</feature>
<evidence type="ECO:0000256" key="4">
    <source>
        <dbReference type="ARBA" id="ARBA00011967"/>
    </source>
</evidence>
<comment type="similarity">
    <text evidence="3 14">Belongs to the ALG10 glucosyltransferase family.</text>
</comment>
<comment type="caution">
    <text evidence="14">Lacks conserved residue(s) required for the propagation of feature annotation.</text>
</comment>
<sequence>MSRQLLRLSTITLLIATVSYLIISKIIFDKIYATSNIIVDEEFHLPLGEAYCQYNFNKWDPKVTTLPGLYLLTSLIFGKWSLCSTYWLRFVSLITSTINVLLFYIFLKLNNKEVPWKNVISAINLSILPPLYFFSHVYYTDVSSIMMTMLVLISAKKEWHYFVSIFGALAIIMRQTNVIWIAMLFGDYILKELYLLSFEKTRYLKQIRIPLESIQTLIRKIVTDPGHILKKTDFQFVLDCSSYLSVIFSFLLFVYLNGSIVVGDKTAHEATIHVPQLFYFATFTLIFAWPHFISCIPQFLKFVWKNKFLFVVLIISSLCIVHYNTLVHPYMLADNRHYVFYVWNRFYGRYNFFRYIMVIIYIFAIYAITSKIWNKYDISFALMLIVCTIIVLVMQKLIEIRYYLFPFILFRLQFKKTHTMILLLENLTYMSINAITLYIFFNKTIMWDTYDYPQRLIW</sequence>
<keyword evidence="10 14" id="KW-1133">Transmembrane helix</keyword>
<dbReference type="Pfam" id="PF04922">
    <property type="entry name" value="DIE2_ALG10"/>
    <property type="match status" value="1"/>
</dbReference>
<dbReference type="PANTHER" id="PTHR12989">
    <property type="entry name" value="ALPHA-1,2-GLUCOSYLTRANSFERASE ALG10"/>
    <property type="match status" value="1"/>
</dbReference>
<evidence type="ECO:0000256" key="9">
    <source>
        <dbReference type="ARBA" id="ARBA00022824"/>
    </source>
</evidence>
<evidence type="ECO:0000256" key="2">
    <source>
        <dbReference type="ARBA" id="ARBA00004922"/>
    </source>
</evidence>
<feature type="transmembrane region" description="Helical" evidence="14">
    <location>
        <begin position="236"/>
        <end position="256"/>
    </location>
</feature>
<feature type="transmembrane region" description="Helical" evidence="14">
    <location>
        <begin position="418"/>
        <end position="441"/>
    </location>
</feature>
<evidence type="ECO:0000256" key="5">
    <source>
        <dbReference type="ARBA" id="ARBA00018512"/>
    </source>
</evidence>
<evidence type="ECO:0000256" key="13">
    <source>
        <dbReference type="ARBA" id="ARBA00048064"/>
    </source>
</evidence>
<feature type="transmembrane region" description="Helical" evidence="14">
    <location>
        <begin position="119"/>
        <end position="139"/>
    </location>
</feature>
<organism evidence="15 16">
    <name type="scientific">Henosepilachna vigintioctopunctata</name>
    <dbReference type="NCBI Taxonomy" id="420089"/>
    <lineage>
        <taxon>Eukaryota</taxon>
        <taxon>Metazoa</taxon>
        <taxon>Ecdysozoa</taxon>
        <taxon>Arthropoda</taxon>
        <taxon>Hexapoda</taxon>
        <taxon>Insecta</taxon>
        <taxon>Pterygota</taxon>
        <taxon>Neoptera</taxon>
        <taxon>Endopterygota</taxon>
        <taxon>Coleoptera</taxon>
        <taxon>Polyphaga</taxon>
        <taxon>Cucujiformia</taxon>
        <taxon>Coccinelloidea</taxon>
        <taxon>Coccinellidae</taxon>
        <taxon>Epilachninae</taxon>
        <taxon>Epilachnini</taxon>
        <taxon>Henosepilachna</taxon>
    </lineage>
</organism>
<feature type="transmembrane region" description="Helical" evidence="14">
    <location>
        <begin position="86"/>
        <end position="107"/>
    </location>
</feature>
<comment type="pathway">
    <text evidence="2">Protein modification; protein glycosylation.</text>
</comment>
<comment type="subcellular location">
    <subcellularLocation>
        <location evidence="1">Endoplasmic reticulum membrane</location>
        <topology evidence="1">Multi-pass membrane protein</topology>
    </subcellularLocation>
</comment>
<keyword evidence="11 14" id="KW-0472">Membrane</keyword>
<evidence type="ECO:0000313" key="16">
    <source>
        <dbReference type="Proteomes" id="UP001431783"/>
    </source>
</evidence>
<dbReference type="GO" id="GO:0106073">
    <property type="term" value="F:dolichyl pyrophosphate Glc2Man9GlcNAc2 alpha-1,2-glucosyltransferase activity"/>
    <property type="evidence" value="ECO:0007669"/>
    <property type="project" value="UniProtKB-UniRule"/>
</dbReference>